<protein>
    <submittedName>
        <fullName evidence="1">Uncharacterized protein</fullName>
    </submittedName>
</protein>
<gene>
    <name evidence="1" type="ORF">WISP_131413</name>
</gene>
<dbReference type="EMBL" id="WHWB01034628">
    <property type="protein sequence ID" value="KAJ7406786.1"/>
    <property type="molecule type" value="Genomic_DNA"/>
</dbReference>
<dbReference type="Proteomes" id="UP001145742">
    <property type="component" value="Unassembled WGS sequence"/>
</dbReference>
<evidence type="ECO:0000313" key="2">
    <source>
        <dbReference type="Proteomes" id="UP001145742"/>
    </source>
</evidence>
<name>A0ABQ9CVK3_9PASS</name>
<sequence length="133" mass="14777">MQVAGHVLDGGSLPLSYLEKVKELQDKVVIEVTPGFGVQDHHREVMASAVHAVPLFLDGVSHVASLELGKVTSDRTRGNSLKLHQERFRLDIRGKKVMERIVKPCNRLPRAVVESPSLELFQKHVDVAHEGMV</sequence>
<organism evidence="1 2">
    <name type="scientific">Willisornis vidua</name>
    <name type="common">Xingu scale-backed antbird</name>
    <dbReference type="NCBI Taxonomy" id="1566151"/>
    <lineage>
        <taxon>Eukaryota</taxon>
        <taxon>Metazoa</taxon>
        <taxon>Chordata</taxon>
        <taxon>Craniata</taxon>
        <taxon>Vertebrata</taxon>
        <taxon>Euteleostomi</taxon>
        <taxon>Archelosauria</taxon>
        <taxon>Archosauria</taxon>
        <taxon>Dinosauria</taxon>
        <taxon>Saurischia</taxon>
        <taxon>Theropoda</taxon>
        <taxon>Coelurosauria</taxon>
        <taxon>Aves</taxon>
        <taxon>Neognathae</taxon>
        <taxon>Neoaves</taxon>
        <taxon>Telluraves</taxon>
        <taxon>Australaves</taxon>
        <taxon>Passeriformes</taxon>
        <taxon>Thamnophilidae</taxon>
        <taxon>Willisornis</taxon>
    </lineage>
</organism>
<reference evidence="1" key="1">
    <citation type="submission" date="2019-10" db="EMBL/GenBank/DDBJ databases">
        <authorList>
            <person name="Soares A.E.R."/>
            <person name="Aleixo A."/>
            <person name="Schneider P."/>
            <person name="Miyaki C.Y."/>
            <person name="Schneider M.P."/>
            <person name="Mello C."/>
            <person name="Vasconcelos A.T.R."/>
        </authorList>
    </citation>
    <scope>NUCLEOTIDE SEQUENCE</scope>
    <source>
        <tissue evidence="1">Muscle</tissue>
    </source>
</reference>
<accession>A0ABQ9CVK3</accession>
<comment type="caution">
    <text evidence="1">The sequence shown here is derived from an EMBL/GenBank/DDBJ whole genome shotgun (WGS) entry which is preliminary data.</text>
</comment>
<evidence type="ECO:0000313" key="1">
    <source>
        <dbReference type="EMBL" id="KAJ7406786.1"/>
    </source>
</evidence>
<proteinExistence type="predicted"/>
<keyword evidence="2" id="KW-1185">Reference proteome</keyword>